<accession>A0A164RJS9</accession>
<protein>
    <recommendedName>
        <fullName evidence="4">Extracellular membrane protein CFEM domain-containing protein</fullName>
    </recommendedName>
</protein>
<feature type="chain" id="PRO_5007852892" description="Extracellular membrane protein CFEM domain-containing protein" evidence="1">
    <location>
        <begin position="25"/>
        <end position="164"/>
    </location>
</feature>
<keyword evidence="1" id="KW-0732">Signal</keyword>
<feature type="signal peptide" evidence="1">
    <location>
        <begin position="1"/>
        <end position="24"/>
    </location>
</feature>
<evidence type="ECO:0000313" key="3">
    <source>
        <dbReference type="Proteomes" id="UP000076722"/>
    </source>
</evidence>
<proteinExistence type="predicted"/>
<dbReference type="Proteomes" id="UP000076722">
    <property type="component" value="Unassembled WGS sequence"/>
</dbReference>
<name>A0A164RJS9_9AGAM</name>
<dbReference type="AlphaFoldDB" id="A0A164RJS9"/>
<gene>
    <name evidence="2" type="ORF">SISNIDRAFT_457472</name>
</gene>
<evidence type="ECO:0000256" key="1">
    <source>
        <dbReference type="SAM" id="SignalP"/>
    </source>
</evidence>
<keyword evidence="3" id="KW-1185">Reference proteome</keyword>
<dbReference type="EMBL" id="KV419420">
    <property type="protein sequence ID" value="KZS90620.1"/>
    <property type="molecule type" value="Genomic_DNA"/>
</dbReference>
<reference evidence="2 3" key="1">
    <citation type="journal article" date="2016" name="Mol. Biol. Evol.">
        <title>Comparative Genomics of Early-Diverging Mushroom-Forming Fungi Provides Insights into the Origins of Lignocellulose Decay Capabilities.</title>
        <authorList>
            <person name="Nagy L.G."/>
            <person name="Riley R."/>
            <person name="Tritt A."/>
            <person name="Adam C."/>
            <person name="Daum C."/>
            <person name="Floudas D."/>
            <person name="Sun H."/>
            <person name="Yadav J.S."/>
            <person name="Pangilinan J."/>
            <person name="Larsson K.H."/>
            <person name="Matsuura K."/>
            <person name="Barry K."/>
            <person name="Labutti K."/>
            <person name="Kuo R."/>
            <person name="Ohm R.A."/>
            <person name="Bhattacharya S.S."/>
            <person name="Shirouzu T."/>
            <person name="Yoshinaga Y."/>
            <person name="Martin F.M."/>
            <person name="Grigoriev I.V."/>
            <person name="Hibbett D.S."/>
        </authorList>
    </citation>
    <scope>NUCLEOTIDE SEQUENCE [LARGE SCALE GENOMIC DNA]</scope>
    <source>
        <strain evidence="2 3">HHB9708</strain>
    </source>
</reference>
<evidence type="ECO:0000313" key="2">
    <source>
        <dbReference type="EMBL" id="KZS90620.1"/>
    </source>
</evidence>
<evidence type="ECO:0008006" key="4">
    <source>
        <dbReference type="Google" id="ProtNLM"/>
    </source>
</evidence>
<organism evidence="2 3">
    <name type="scientific">Sistotremastrum niveocremeum HHB9708</name>
    <dbReference type="NCBI Taxonomy" id="1314777"/>
    <lineage>
        <taxon>Eukaryota</taxon>
        <taxon>Fungi</taxon>
        <taxon>Dikarya</taxon>
        <taxon>Basidiomycota</taxon>
        <taxon>Agaricomycotina</taxon>
        <taxon>Agaricomycetes</taxon>
        <taxon>Sistotremastrales</taxon>
        <taxon>Sistotremastraceae</taxon>
        <taxon>Sertulicium</taxon>
        <taxon>Sertulicium niveocremeum</taxon>
    </lineage>
</organism>
<sequence>MFFQNFARSVVSVMLVLSFGYVSASPSPYGALVSRQSTDGELPTVFFGIGNSLDCGTPCLPIQAIYNTCAPDANLNTTCLCTKQFSEAIEACGQCGIVVQPSAQPLIQSVGENMTAICTNAGISIPQPDLSTDIIHNKTSGALASSTVPSVLFFGSFIALSLTL</sequence>